<reference evidence="2 3" key="1">
    <citation type="journal article" date="2015" name="Genome Biol. Evol.">
        <title>Comparative Genomics of a Bacterivorous Green Alga Reveals Evolutionary Causalities and Consequences of Phago-Mixotrophic Mode of Nutrition.</title>
        <authorList>
            <person name="Burns J.A."/>
            <person name="Paasch A."/>
            <person name="Narechania A."/>
            <person name="Kim E."/>
        </authorList>
    </citation>
    <scope>NUCLEOTIDE SEQUENCE [LARGE SCALE GENOMIC DNA]</scope>
    <source>
        <strain evidence="2 3">PLY_AMNH</strain>
    </source>
</reference>
<feature type="region of interest" description="Disordered" evidence="1">
    <location>
        <begin position="144"/>
        <end position="170"/>
    </location>
</feature>
<comment type="caution">
    <text evidence="2">The sequence shown here is derived from an EMBL/GenBank/DDBJ whole genome shotgun (WGS) entry which is preliminary data.</text>
</comment>
<dbReference type="EMBL" id="LGRX02000773">
    <property type="protein sequence ID" value="KAK3287666.1"/>
    <property type="molecule type" value="Genomic_DNA"/>
</dbReference>
<keyword evidence="3" id="KW-1185">Reference proteome</keyword>
<protein>
    <submittedName>
        <fullName evidence="2">Uncharacterized protein</fullName>
    </submittedName>
</protein>
<gene>
    <name evidence="2" type="ORF">CYMTET_4834</name>
</gene>
<dbReference type="AlphaFoldDB" id="A0AAE0H0L6"/>
<evidence type="ECO:0000256" key="1">
    <source>
        <dbReference type="SAM" id="MobiDB-lite"/>
    </source>
</evidence>
<dbReference type="Proteomes" id="UP001190700">
    <property type="component" value="Unassembled WGS sequence"/>
</dbReference>
<sequence>MAPVSKLALTENLKASLSAFQKVGNKEETIVVAFMEFLKEDLEGLSATAIQEVNKKGKLRDAFFCVLARLHFNNYEGAYEILLGKGGSHLLTTSMQLRESFWDTLAAARGVTIENIDTVAHYVCSSDFLVETAATFVDPHLAEKNGESEDQAEQPQVASQQRKLTRNRAQGLSRLHPNSHLCRLWTEPSKR</sequence>
<proteinExistence type="predicted"/>
<organism evidence="2 3">
    <name type="scientific">Cymbomonas tetramitiformis</name>
    <dbReference type="NCBI Taxonomy" id="36881"/>
    <lineage>
        <taxon>Eukaryota</taxon>
        <taxon>Viridiplantae</taxon>
        <taxon>Chlorophyta</taxon>
        <taxon>Pyramimonadophyceae</taxon>
        <taxon>Pyramimonadales</taxon>
        <taxon>Pyramimonadaceae</taxon>
        <taxon>Cymbomonas</taxon>
    </lineage>
</organism>
<feature type="compositionally biased region" description="Polar residues" evidence="1">
    <location>
        <begin position="153"/>
        <end position="170"/>
    </location>
</feature>
<evidence type="ECO:0000313" key="3">
    <source>
        <dbReference type="Proteomes" id="UP001190700"/>
    </source>
</evidence>
<accession>A0AAE0H0L6</accession>
<evidence type="ECO:0000313" key="2">
    <source>
        <dbReference type="EMBL" id="KAK3287666.1"/>
    </source>
</evidence>
<name>A0AAE0H0L6_9CHLO</name>